<reference evidence="5 6" key="1">
    <citation type="submission" date="2020-08" db="EMBL/GenBank/DDBJ databases">
        <title>Sequencing the genomes of 1000 actinobacteria strains.</title>
        <authorList>
            <person name="Klenk H.-P."/>
        </authorList>
    </citation>
    <scope>NUCLEOTIDE SEQUENCE [LARGE SCALE GENOMIC DNA]</scope>
    <source>
        <strain evidence="5 6">DSM 28967</strain>
    </source>
</reference>
<name>A0A7W9MTV4_9ACTN</name>
<dbReference type="CDD" id="cd01392">
    <property type="entry name" value="HTH_LacI"/>
    <property type="match status" value="1"/>
</dbReference>
<dbReference type="InterPro" id="IPR028082">
    <property type="entry name" value="Peripla_BP_I"/>
</dbReference>
<proteinExistence type="predicted"/>
<gene>
    <name evidence="5" type="ORF">HDA39_002264</name>
</gene>
<dbReference type="PANTHER" id="PTHR30146:SF153">
    <property type="entry name" value="LACTOSE OPERON REPRESSOR"/>
    <property type="match status" value="1"/>
</dbReference>
<keyword evidence="3" id="KW-0804">Transcription</keyword>
<sequence length="361" mass="38526">MAEIEGARRSGPTLRDVARHAQVSVATASRALTSDYPVAEPTRLKVLRAVEELNYVVTTRAPKRTPATSLIAMVVSDVISPLRSLVATGMAEAAGDYGRLSSVYITGGDTRREDEVFARLEEQDDVEAVIVVGGVEVTDEYEQRMAAHAHALHARGSQLVLCGRPPLPAGVPALVVEYDNRGGAYAATSHLLSMGHRQILTLTGPERSTTTIGRVHGYQQALADFGVDVDPALVIASSADRSGAYQSCQRVLGEKLQFTAIFAHNDVMASGALAALKEQGLSVPDDISLVGYDNIPVAQELSPPLTTVYMPHEEMGKAAVRLAVERPAPGSGRERQLLGTHIVIRTSVKPFRHLGSGARPV</sequence>
<dbReference type="Proteomes" id="UP000549971">
    <property type="component" value="Unassembled WGS sequence"/>
</dbReference>
<dbReference type="InterPro" id="IPR010982">
    <property type="entry name" value="Lambda_DNA-bd_dom_sf"/>
</dbReference>
<dbReference type="GO" id="GO:0000976">
    <property type="term" value="F:transcription cis-regulatory region binding"/>
    <property type="evidence" value="ECO:0007669"/>
    <property type="project" value="TreeGrafter"/>
</dbReference>
<keyword evidence="1" id="KW-0805">Transcription regulation</keyword>
<dbReference type="GO" id="GO:0003700">
    <property type="term" value="F:DNA-binding transcription factor activity"/>
    <property type="evidence" value="ECO:0007669"/>
    <property type="project" value="TreeGrafter"/>
</dbReference>
<dbReference type="RefSeq" id="WP_184795166.1">
    <property type="nucleotide sequence ID" value="NZ_JACHMY010000001.1"/>
</dbReference>
<evidence type="ECO:0000259" key="4">
    <source>
        <dbReference type="PROSITE" id="PS50932"/>
    </source>
</evidence>
<feature type="domain" description="HTH lacI-type" evidence="4">
    <location>
        <begin position="12"/>
        <end position="65"/>
    </location>
</feature>
<dbReference type="AlphaFoldDB" id="A0A7W9MTV4"/>
<evidence type="ECO:0000313" key="6">
    <source>
        <dbReference type="Proteomes" id="UP000549971"/>
    </source>
</evidence>
<evidence type="ECO:0000256" key="1">
    <source>
        <dbReference type="ARBA" id="ARBA00023015"/>
    </source>
</evidence>
<evidence type="ECO:0000256" key="2">
    <source>
        <dbReference type="ARBA" id="ARBA00023125"/>
    </source>
</evidence>
<dbReference type="Pfam" id="PF00356">
    <property type="entry name" value="LacI"/>
    <property type="match status" value="1"/>
</dbReference>
<organism evidence="5 6">
    <name type="scientific">Kribbella italica</name>
    <dbReference type="NCBI Taxonomy" id="1540520"/>
    <lineage>
        <taxon>Bacteria</taxon>
        <taxon>Bacillati</taxon>
        <taxon>Actinomycetota</taxon>
        <taxon>Actinomycetes</taxon>
        <taxon>Propionibacteriales</taxon>
        <taxon>Kribbellaceae</taxon>
        <taxon>Kribbella</taxon>
    </lineage>
</organism>
<dbReference type="Gene3D" id="3.40.50.2300">
    <property type="match status" value="2"/>
</dbReference>
<dbReference type="Gene3D" id="1.10.260.40">
    <property type="entry name" value="lambda repressor-like DNA-binding domains"/>
    <property type="match status" value="1"/>
</dbReference>
<keyword evidence="2" id="KW-0238">DNA-binding</keyword>
<dbReference type="Pfam" id="PF13377">
    <property type="entry name" value="Peripla_BP_3"/>
    <property type="match status" value="1"/>
</dbReference>
<dbReference type="PROSITE" id="PS50932">
    <property type="entry name" value="HTH_LACI_2"/>
    <property type="match status" value="1"/>
</dbReference>
<dbReference type="PANTHER" id="PTHR30146">
    <property type="entry name" value="LACI-RELATED TRANSCRIPTIONAL REPRESSOR"/>
    <property type="match status" value="1"/>
</dbReference>
<dbReference type="PROSITE" id="PS00356">
    <property type="entry name" value="HTH_LACI_1"/>
    <property type="match status" value="1"/>
</dbReference>
<accession>A0A7W9MTV4</accession>
<dbReference type="CDD" id="cd06267">
    <property type="entry name" value="PBP1_LacI_sugar_binding-like"/>
    <property type="match status" value="1"/>
</dbReference>
<dbReference type="SUPFAM" id="SSF53822">
    <property type="entry name" value="Periplasmic binding protein-like I"/>
    <property type="match status" value="1"/>
</dbReference>
<comment type="caution">
    <text evidence="5">The sequence shown here is derived from an EMBL/GenBank/DDBJ whole genome shotgun (WGS) entry which is preliminary data.</text>
</comment>
<evidence type="ECO:0000256" key="3">
    <source>
        <dbReference type="ARBA" id="ARBA00023163"/>
    </source>
</evidence>
<dbReference type="InterPro" id="IPR046335">
    <property type="entry name" value="LacI/GalR-like_sensor"/>
</dbReference>
<protein>
    <submittedName>
        <fullName evidence="5">LacI family transcriptional regulator</fullName>
    </submittedName>
</protein>
<evidence type="ECO:0000313" key="5">
    <source>
        <dbReference type="EMBL" id="MBB5835530.1"/>
    </source>
</evidence>
<dbReference type="InterPro" id="IPR000843">
    <property type="entry name" value="HTH_LacI"/>
</dbReference>
<dbReference type="EMBL" id="JACHMY010000001">
    <property type="protein sequence ID" value="MBB5835530.1"/>
    <property type="molecule type" value="Genomic_DNA"/>
</dbReference>
<dbReference type="SUPFAM" id="SSF47413">
    <property type="entry name" value="lambda repressor-like DNA-binding domains"/>
    <property type="match status" value="1"/>
</dbReference>
<keyword evidence="6" id="KW-1185">Reference proteome</keyword>
<dbReference type="SMART" id="SM00354">
    <property type="entry name" value="HTH_LACI"/>
    <property type="match status" value="1"/>
</dbReference>